<sequence length="707" mass="71770">MIMSHSTVLEAPATASISTPGGSVSDNSVTESVPARRRDPRWVLPALVMLLVGTGVLYLWNLGSEGNANSFYAAAVQAGSESWKAWFFGAIDKAASITVDKPPASLWLMGLSARIFGYSTWSMLVPEALAGVASVWLLYATVKRVAGPVAGLIAGGLFALTPAAVLIFRFNNPDAVLLLLVVAATYAMTRAIQDGKTRWLVLAGVALGFGFLTKSGQALLVLPALTAAYLVAGPRHLVRRIWQLGLAGASLVASAGWWIVVVLLWPASSRPYIGGSTNNSPLELAFGYNGLGRLFGGTGNGGGGAAQGGGPGGGNSSFGGSSGLLRLFRDEFGLEISWLIPAALIAIFGLVWLTARARRTDQLRAATIVWGGSFLVTGLTFSLMQGTIHPYYSVALAPSIAALVALAGRQLWERHDTASHLIMIGMVAATAGYGAYTLAHNDTSSWYVILAAGLGAVAVAGLVLRWTGRNRIARLAPLVALLAVLAVAVPVGNWGVRTAATAHTGSIPTAVATSGSGMSGVGNAGGGAPGGMQGAPGGSEGTRTGNRQTGNPPEGMTPGSNSGSRSGFPGGTESSGGNDTMSGTMGEGMGGDIGGATSSKLISALKATTTTWSAATVGAQGAAELELSTDTSVMPIGGFTGSDNAPTLAQFKAWVKEGKVTYFIAGQSGGAGGPGGGSSAASAITSWVEKNYTTTTIGGTTVYVLTK</sequence>
<protein>
    <submittedName>
        <fullName evidence="12">Glycosyltransferase</fullName>
    </submittedName>
</protein>
<dbReference type="GO" id="GO:0005886">
    <property type="term" value="C:plasma membrane"/>
    <property type="evidence" value="ECO:0007669"/>
    <property type="project" value="UniProtKB-SubCell"/>
</dbReference>
<feature type="transmembrane region" description="Helical" evidence="9">
    <location>
        <begin position="476"/>
        <end position="496"/>
    </location>
</feature>
<comment type="caution">
    <text evidence="12">The sequence shown here is derived from an EMBL/GenBank/DDBJ whole genome shotgun (WGS) entry which is preliminary data.</text>
</comment>
<evidence type="ECO:0000256" key="6">
    <source>
        <dbReference type="ARBA" id="ARBA00022989"/>
    </source>
</evidence>
<evidence type="ECO:0000259" key="11">
    <source>
        <dbReference type="Pfam" id="PF24878"/>
    </source>
</evidence>
<evidence type="ECO:0000256" key="9">
    <source>
        <dbReference type="SAM" id="Phobius"/>
    </source>
</evidence>
<evidence type="ECO:0000256" key="8">
    <source>
        <dbReference type="SAM" id="MobiDB-lite"/>
    </source>
</evidence>
<feature type="transmembrane region" description="Helical" evidence="9">
    <location>
        <begin position="244"/>
        <end position="265"/>
    </location>
</feature>
<dbReference type="PANTHER" id="PTHR33908">
    <property type="entry name" value="MANNOSYLTRANSFERASE YKCB-RELATED"/>
    <property type="match status" value="1"/>
</dbReference>
<evidence type="ECO:0000256" key="3">
    <source>
        <dbReference type="ARBA" id="ARBA00022676"/>
    </source>
</evidence>
<keyword evidence="6 9" id="KW-1133">Transmembrane helix</keyword>
<feature type="transmembrane region" description="Helical" evidence="9">
    <location>
        <begin position="420"/>
        <end position="439"/>
    </location>
</feature>
<feature type="transmembrane region" description="Helical" evidence="9">
    <location>
        <begin position="42"/>
        <end position="60"/>
    </location>
</feature>
<dbReference type="EMBL" id="BMMZ01000004">
    <property type="protein sequence ID" value="GGL61666.1"/>
    <property type="molecule type" value="Genomic_DNA"/>
</dbReference>
<feature type="compositionally biased region" description="Polar residues" evidence="8">
    <location>
        <begin position="542"/>
        <end position="551"/>
    </location>
</feature>
<feature type="transmembrane region" description="Helical" evidence="9">
    <location>
        <begin position="365"/>
        <end position="384"/>
    </location>
</feature>
<keyword evidence="2" id="KW-1003">Cell membrane</keyword>
<feature type="transmembrane region" description="Helical" evidence="9">
    <location>
        <begin position="445"/>
        <end position="464"/>
    </location>
</feature>
<comment type="subcellular location">
    <subcellularLocation>
        <location evidence="1">Cell membrane</location>
        <topology evidence="1">Multi-pass membrane protein</topology>
    </subcellularLocation>
</comment>
<feature type="transmembrane region" description="Helical" evidence="9">
    <location>
        <begin position="145"/>
        <end position="168"/>
    </location>
</feature>
<proteinExistence type="predicted"/>
<dbReference type="Pfam" id="PF24878">
    <property type="entry name" value="YkcB_C"/>
    <property type="match status" value="1"/>
</dbReference>
<dbReference type="Pfam" id="PF13231">
    <property type="entry name" value="PMT_2"/>
    <property type="match status" value="1"/>
</dbReference>
<keyword evidence="7 9" id="KW-0472">Membrane</keyword>
<dbReference type="Proteomes" id="UP000613840">
    <property type="component" value="Unassembled WGS sequence"/>
</dbReference>
<name>A0A917W472_9ACTN</name>
<keyword evidence="5 9" id="KW-0812">Transmembrane</keyword>
<evidence type="ECO:0000256" key="2">
    <source>
        <dbReference type="ARBA" id="ARBA00022475"/>
    </source>
</evidence>
<evidence type="ECO:0000256" key="4">
    <source>
        <dbReference type="ARBA" id="ARBA00022679"/>
    </source>
</evidence>
<evidence type="ECO:0000313" key="13">
    <source>
        <dbReference type="Proteomes" id="UP000613840"/>
    </source>
</evidence>
<feature type="domain" description="Putative mannosyltransferase YkcA/B-like C-terminal" evidence="11">
    <location>
        <begin position="606"/>
        <end position="691"/>
    </location>
</feature>
<feature type="compositionally biased region" description="Gly residues" evidence="8">
    <location>
        <begin position="585"/>
        <end position="594"/>
    </location>
</feature>
<dbReference type="GO" id="GO:0009103">
    <property type="term" value="P:lipopolysaccharide biosynthetic process"/>
    <property type="evidence" value="ECO:0007669"/>
    <property type="project" value="UniProtKB-ARBA"/>
</dbReference>
<dbReference type="AlphaFoldDB" id="A0A917W472"/>
<dbReference type="PANTHER" id="PTHR33908:SF3">
    <property type="entry name" value="UNDECAPRENYL PHOSPHATE-ALPHA-4-AMINO-4-DEOXY-L-ARABINOSE ARABINOSYL TRANSFERASE"/>
    <property type="match status" value="1"/>
</dbReference>
<feature type="transmembrane region" description="Helical" evidence="9">
    <location>
        <begin position="115"/>
        <end position="139"/>
    </location>
</feature>
<evidence type="ECO:0000313" key="12">
    <source>
        <dbReference type="EMBL" id="GGL61666.1"/>
    </source>
</evidence>
<feature type="transmembrane region" description="Helical" evidence="9">
    <location>
        <begin position="336"/>
        <end position="353"/>
    </location>
</feature>
<feature type="region of interest" description="Disordered" evidence="8">
    <location>
        <begin position="511"/>
        <end position="594"/>
    </location>
</feature>
<feature type="transmembrane region" description="Helical" evidence="9">
    <location>
        <begin position="175"/>
        <end position="193"/>
    </location>
</feature>
<dbReference type="InterPro" id="IPR050297">
    <property type="entry name" value="LipidA_mod_glycosyltrf_83"/>
</dbReference>
<accession>A0A917W472</accession>
<feature type="compositionally biased region" description="Gly residues" evidence="8">
    <location>
        <begin position="517"/>
        <end position="540"/>
    </location>
</feature>
<keyword evidence="4" id="KW-0808">Transferase</keyword>
<dbReference type="InterPro" id="IPR056785">
    <property type="entry name" value="YkcA/B-like_C"/>
</dbReference>
<dbReference type="InterPro" id="IPR038731">
    <property type="entry name" value="RgtA/B/C-like"/>
</dbReference>
<feature type="transmembrane region" description="Helical" evidence="9">
    <location>
        <begin position="390"/>
        <end position="408"/>
    </location>
</feature>
<reference evidence="12" key="1">
    <citation type="journal article" date="2014" name="Int. J. Syst. Evol. Microbiol.">
        <title>Complete genome sequence of Corynebacterium casei LMG S-19264T (=DSM 44701T), isolated from a smear-ripened cheese.</title>
        <authorList>
            <consortium name="US DOE Joint Genome Institute (JGI-PGF)"/>
            <person name="Walter F."/>
            <person name="Albersmeier A."/>
            <person name="Kalinowski J."/>
            <person name="Ruckert C."/>
        </authorList>
    </citation>
    <scope>NUCLEOTIDE SEQUENCE</scope>
    <source>
        <strain evidence="12">CGMCC 4.7306</strain>
    </source>
</reference>
<evidence type="ECO:0000256" key="1">
    <source>
        <dbReference type="ARBA" id="ARBA00004651"/>
    </source>
</evidence>
<evidence type="ECO:0000256" key="5">
    <source>
        <dbReference type="ARBA" id="ARBA00022692"/>
    </source>
</evidence>
<feature type="transmembrane region" description="Helical" evidence="9">
    <location>
        <begin position="199"/>
        <end position="232"/>
    </location>
</feature>
<feature type="domain" description="Glycosyltransferase RgtA/B/C/D-like" evidence="10">
    <location>
        <begin position="100"/>
        <end position="254"/>
    </location>
</feature>
<evidence type="ECO:0000256" key="7">
    <source>
        <dbReference type="ARBA" id="ARBA00023136"/>
    </source>
</evidence>
<keyword evidence="3" id="KW-0328">Glycosyltransferase</keyword>
<gene>
    <name evidence="12" type="ORF">GCM10011575_20290</name>
</gene>
<organism evidence="12 13">
    <name type="scientific">Microlunatus endophyticus</name>
    <dbReference type="NCBI Taxonomy" id="1716077"/>
    <lineage>
        <taxon>Bacteria</taxon>
        <taxon>Bacillati</taxon>
        <taxon>Actinomycetota</taxon>
        <taxon>Actinomycetes</taxon>
        <taxon>Propionibacteriales</taxon>
        <taxon>Propionibacteriaceae</taxon>
        <taxon>Microlunatus</taxon>
    </lineage>
</organism>
<keyword evidence="13" id="KW-1185">Reference proteome</keyword>
<dbReference type="GO" id="GO:0010041">
    <property type="term" value="P:response to iron(III) ion"/>
    <property type="evidence" value="ECO:0007669"/>
    <property type="project" value="TreeGrafter"/>
</dbReference>
<reference evidence="12" key="2">
    <citation type="submission" date="2020-09" db="EMBL/GenBank/DDBJ databases">
        <authorList>
            <person name="Sun Q."/>
            <person name="Zhou Y."/>
        </authorList>
    </citation>
    <scope>NUCLEOTIDE SEQUENCE</scope>
    <source>
        <strain evidence="12">CGMCC 4.7306</strain>
    </source>
</reference>
<evidence type="ECO:0000259" key="10">
    <source>
        <dbReference type="Pfam" id="PF13231"/>
    </source>
</evidence>
<dbReference type="GO" id="GO:0016763">
    <property type="term" value="F:pentosyltransferase activity"/>
    <property type="evidence" value="ECO:0007669"/>
    <property type="project" value="TreeGrafter"/>
</dbReference>